<dbReference type="EMBL" id="JAUZVZ010000012">
    <property type="protein sequence ID" value="MDP4536483.1"/>
    <property type="molecule type" value="Genomic_DNA"/>
</dbReference>
<keyword evidence="4 9" id="KW-0132">Cell division</keyword>
<evidence type="ECO:0000259" key="10">
    <source>
        <dbReference type="PROSITE" id="PS51779"/>
    </source>
</evidence>
<name>A0ABT9GZT3_9GAMM</name>
<dbReference type="PROSITE" id="PS51779">
    <property type="entry name" value="POTRA"/>
    <property type="match status" value="1"/>
</dbReference>
<evidence type="ECO:0000256" key="3">
    <source>
        <dbReference type="ARBA" id="ARBA00022519"/>
    </source>
</evidence>
<dbReference type="HAMAP" id="MF_00911">
    <property type="entry name" value="FtsQ_subfam"/>
    <property type="match status" value="1"/>
</dbReference>
<accession>A0ABT9GZT3</accession>
<comment type="function">
    <text evidence="9">Essential cell division protein. May link together the upstream cell division proteins, which are predominantly cytoplasmic, with the downstream cell division proteins, which are predominantly periplasmic. May control correct divisome assembly.</text>
</comment>
<evidence type="ECO:0000256" key="7">
    <source>
        <dbReference type="ARBA" id="ARBA00023136"/>
    </source>
</evidence>
<keyword evidence="3 9" id="KW-0997">Cell inner membrane</keyword>
<dbReference type="InterPro" id="IPR034746">
    <property type="entry name" value="POTRA"/>
</dbReference>
<dbReference type="Pfam" id="PF08478">
    <property type="entry name" value="POTRA_1"/>
    <property type="match status" value="1"/>
</dbReference>
<organism evidence="11 12">
    <name type="scientific">Alkalimonas collagenimarina</name>
    <dbReference type="NCBI Taxonomy" id="400390"/>
    <lineage>
        <taxon>Bacteria</taxon>
        <taxon>Pseudomonadati</taxon>
        <taxon>Pseudomonadota</taxon>
        <taxon>Gammaproteobacteria</taxon>
        <taxon>Alkalimonas</taxon>
    </lineage>
</organism>
<evidence type="ECO:0000313" key="12">
    <source>
        <dbReference type="Proteomes" id="UP001231616"/>
    </source>
</evidence>
<dbReference type="PANTHER" id="PTHR35851">
    <property type="entry name" value="CELL DIVISION PROTEIN FTSQ"/>
    <property type="match status" value="1"/>
</dbReference>
<proteinExistence type="inferred from homology"/>
<dbReference type="Gene3D" id="3.40.50.11690">
    <property type="entry name" value="Cell division protein FtsQ/DivIB"/>
    <property type="match status" value="1"/>
</dbReference>
<evidence type="ECO:0000256" key="4">
    <source>
        <dbReference type="ARBA" id="ARBA00022618"/>
    </source>
</evidence>
<feature type="transmembrane region" description="Helical" evidence="9">
    <location>
        <begin position="15"/>
        <end position="35"/>
    </location>
</feature>
<dbReference type="InterPro" id="IPR005548">
    <property type="entry name" value="Cell_div_FtsQ/DivIB_C"/>
</dbReference>
<keyword evidence="8 9" id="KW-0131">Cell cycle</keyword>
<keyword evidence="6 9" id="KW-1133">Transmembrane helix</keyword>
<evidence type="ECO:0000256" key="1">
    <source>
        <dbReference type="ARBA" id="ARBA00004370"/>
    </source>
</evidence>
<dbReference type="Proteomes" id="UP001231616">
    <property type="component" value="Unassembled WGS sequence"/>
</dbReference>
<dbReference type="PANTHER" id="PTHR35851:SF1">
    <property type="entry name" value="CELL DIVISION PROTEIN FTSQ"/>
    <property type="match status" value="1"/>
</dbReference>
<dbReference type="Pfam" id="PF03799">
    <property type="entry name" value="FtsQ_DivIB_C"/>
    <property type="match status" value="1"/>
</dbReference>
<comment type="similarity">
    <text evidence="9">Belongs to the FtsQ/DivIB family. FtsQ subfamily.</text>
</comment>
<evidence type="ECO:0000256" key="6">
    <source>
        <dbReference type="ARBA" id="ARBA00022989"/>
    </source>
</evidence>
<dbReference type="InterPro" id="IPR045335">
    <property type="entry name" value="FtsQ_C_sf"/>
</dbReference>
<dbReference type="GO" id="GO:0051301">
    <property type="term" value="P:cell division"/>
    <property type="evidence" value="ECO:0007669"/>
    <property type="project" value="UniProtKB-KW"/>
</dbReference>
<keyword evidence="12" id="KW-1185">Reference proteome</keyword>
<protein>
    <recommendedName>
        <fullName evidence="9">Cell division protein FtsQ</fullName>
    </recommendedName>
</protein>
<sequence length="260" mass="29936">MTTQPQPQQSTAKRAFYAGLAFFVCALVLLSWGGWTLKQYVGDQQTAPIEQVRLFGDFRHIEPTQLQRLLQQQYVGNIFRVDVDQVQQFLLQQPWVYQAAVRKQWPDTLVVVVTEQHPVAIWNEQQLINQKGELFSAPLDQLIADLPVLTGPAGSEQDALTMFRYVEQLLSLHQLSAERLELSERFAWQVQLDNDIRLQLGRQHTVPRVQRFLDLYPVLQQHSEQAIAEVDLRYDTGVAVRYIPVALSSGYSHLEQKREA</sequence>
<dbReference type="InterPro" id="IPR026579">
    <property type="entry name" value="FtsQ"/>
</dbReference>
<keyword evidence="2 9" id="KW-1003">Cell membrane</keyword>
<reference evidence="11 12" key="1">
    <citation type="submission" date="2023-08" db="EMBL/GenBank/DDBJ databases">
        <authorList>
            <person name="Joshi A."/>
            <person name="Thite S."/>
        </authorList>
    </citation>
    <scope>NUCLEOTIDE SEQUENCE [LARGE SCALE GENOMIC DNA]</scope>
    <source>
        <strain evidence="11 12">AC40</strain>
    </source>
</reference>
<evidence type="ECO:0000256" key="5">
    <source>
        <dbReference type="ARBA" id="ARBA00022692"/>
    </source>
</evidence>
<keyword evidence="5 9" id="KW-0812">Transmembrane</keyword>
<gene>
    <name evidence="9" type="primary">ftsQ</name>
    <name evidence="11" type="ORF">Q3O60_09810</name>
</gene>
<keyword evidence="7 9" id="KW-0472">Membrane</keyword>
<evidence type="ECO:0000313" key="11">
    <source>
        <dbReference type="EMBL" id="MDP4536483.1"/>
    </source>
</evidence>
<comment type="subcellular location">
    <subcellularLocation>
        <location evidence="9">Cell inner membrane</location>
        <topology evidence="9">Single-pass type II membrane protein</topology>
    </subcellularLocation>
    <subcellularLocation>
        <location evidence="1">Membrane</location>
    </subcellularLocation>
    <text evidence="9">Localizes to the division septum.</text>
</comment>
<evidence type="ECO:0000256" key="8">
    <source>
        <dbReference type="ARBA" id="ARBA00023306"/>
    </source>
</evidence>
<feature type="domain" description="POTRA" evidence="10">
    <location>
        <begin position="47"/>
        <end position="116"/>
    </location>
</feature>
<dbReference type="Gene3D" id="3.10.20.310">
    <property type="entry name" value="membrane protein fhac"/>
    <property type="match status" value="1"/>
</dbReference>
<evidence type="ECO:0000256" key="9">
    <source>
        <dbReference type="HAMAP-Rule" id="MF_00911"/>
    </source>
</evidence>
<comment type="caution">
    <text evidence="11">The sequence shown here is derived from an EMBL/GenBank/DDBJ whole genome shotgun (WGS) entry which is preliminary data.</text>
</comment>
<evidence type="ECO:0000256" key="2">
    <source>
        <dbReference type="ARBA" id="ARBA00022475"/>
    </source>
</evidence>
<comment type="subunit">
    <text evidence="9">Part of a complex composed of FtsB, FtsL and FtsQ.</text>
</comment>
<dbReference type="InterPro" id="IPR013685">
    <property type="entry name" value="POTRA_FtsQ_type"/>
</dbReference>
<dbReference type="RefSeq" id="WP_305893749.1">
    <property type="nucleotide sequence ID" value="NZ_JAUZVZ010000012.1"/>
</dbReference>